<dbReference type="GO" id="GO:0015074">
    <property type="term" value="P:DNA integration"/>
    <property type="evidence" value="ECO:0007669"/>
    <property type="project" value="InterPro"/>
</dbReference>
<dbReference type="CDD" id="cd01189">
    <property type="entry name" value="INT_ICEBs1_C_like"/>
    <property type="match status" value="1"/>
</dbReference>
<dbReference type="InterPro" id="IPR002104">
    <property type="entry name" value="Integrase_catalytic"/>
</dbReference>
<evidence type="ECO:0000256" key="2">
    <source>
        <dbReference type="ARBA" id="ARBA00023172"/>
    </source>
</evidence>
<keyword evidence="6" id="KW-1185">Reference proteome</keyword>
<dbReference type="GO" id="GO:0003677">
    <property type="term" value="F:DNA binding"/>
    <property type="evidence" value="ECO:0007669"/>
    <property type="project" value="UniProtKB-KW"/>
</dbReference>
<dbReference type="eggNOG" id="COG0582">
    <property type="taxonomic scope" value="Bacteria"/>
</dbReference>
<dbReference type="Pfam" id="PF00589">
    <property type="entry name" value="Phage_integrase"/>
    <property type="match status" value="1"/>
</dbReference>
<dbReference type="Proteomes" id="UP000027345">
    <property type="component" value="Unassembled WGS sequence"/>
</dbReference>
<dbReference type="EMBL" id="JMQI01000003">
    <property type="protein sequence ID" value="KDN23934.1"/>
    <property type="molecule type" value="Genomic_DNA"/>
</dbReference>
<keyword evidence="1" id="KW-0238">DNA-binding</keyword>
<evidence type="ECO:0000259" key="4">
    <source>
        <dbReference type="PROSITE" id="PS51898"/>
    </source>
</evidence>
<feature type="domain" description="Tyr recombinase" evidence="4">
    <location>
        <begin position="189"/>
        <end position="428"/>
    </location>
</feature>
<reference evidence="5 6" key="1">
    <citation type="submission" date="2014-05" db="EMBL/GenBank/DDBJ databases">
        <title>Draft genome sequence of Amycolatopsis rifamycinica DSM 46095.</title>
        <authorList>
            <person name="Lal R."/>
            <person name="Saxena A."/>
            <person name="Kumari R."/>
            <person name="Mukherjee U."/>
            <person name="Singh P."/>
            <person name="Sangwan N."/>
            <person name="Mahato N.K."/>
        </authorList>
    </citation>
    <scope>NUCLEOTIDE SEQUENCE [LARGE SCALE GENOMIC DNA]</scope>
    <source>
        <strain evidence="5 6">DSM 46095</strain>
    </source>
</reference>
<feature type="compositionally biased region" description="Basic and acidic residues" evidence="3">
    <location>
        <begin position="35"/>
        <end position="53"/>
    </location>
</feature>
<dbReference type="PANTHER" id="PTHR30349">
    <property type="entry name" value="PHAGE INTEGRASE-RELATED"/>
    <property type="match status" value="1"/>
</dbReference>
<dbReference type="PROSITE" id="PS51898">
    <property type="entry name" value="TYR_RECOMBINASE"/>
    <property type="match status" value="1"/>
</dbReference>
<evidence type="ECO:0000313" key="5">
    <source>
        <dbReference type="EMBL" id="KDN23934.1"/>
    </source>
</evidence>
<dbReference type="STRING" id="287986.DV20_02420"/>
<comment type="caution">
    <text evidence="5">The sequence shown here is derived from an EMBL/GenBank/DDBJ whole genome shotgun (WGS) entry which is preliminary data.</text>
</comment>
<dbReference type="GO" id="GO:0006310">
    <property type="term" value="P:DNA recombination"/>
    <property type="evidence" value="ECO:0007669"/>
    <property type="project" value="UniProtKB-KW"/>
</dbReference>
<proteinExistence type="predicted"/>
<dbReference type="OrthoDB" id="9805859at2"/>
<protein>
    <submittedName>
        <fullName evidence="5">Integrase</fullName>
    </submittedName>
</protein>
<dbReference type="Gene3D" id="1.10.150.130">
    <property type="match status" value="1"/>
</dbReference>
<accession>A0A066UID7</accession>
<dbReference type="Gene3D" id="1.10.443.10">
    <property type="entry name" value="Intergrase catalytic core"/>
    <property type="match status" value="1"/>
</dbReference>
<dbReference type="InterPro" id="IPR011010">
    <property type="entry name" value="DNA_brk_join_enz"/>
</dbReference>
<dbReference type="AlphaFoldDB" id="A0A066UID7"/>
<feature type="region of interest" description="Disordered" evidence="3">
    <location>
        <begin position="1"/>
        <end position="53"/>
    </location>
</feature>
<dbReference type="SUPFAM" id="SSF56349">
    <property type="entry name" value="DNA breaking-rejoining enzymes"/>
    <property type="match status" value="1"/>
</dbReference>
<dbReference type="RefSeq" id="WP_043775981.1">
    <property type="nucleotide sequence ID" value="NZ_JMQI01000003.1"/>
</dbReference>
<evidence type="ECO:0000256" key="3">
    <source>
        <dbReference type="SAM" id="MobiDB-lite"/>
    </source>
</evidence>
<evidence type="ECO:0000256" key="1">
    <source>
        <dbReference type="ARBA" id="ARBA00023125"/>
    </source>
</evidence>
<evidence type="ECO:0000313" key="6">
    <source>
        <dbReference type="Proteomes" id="UP000027345"/>
    </source>
</evidence>
<dbReference type="InterPro" id="IPR013762">
    <property type="entry name" value="Integrase-like_cat_sf"/>
</dbReference>
<keyword evidence="2" id="KW-0233">DNA recombination</keyword>
<dbReference type="InterPro" id="IPR010998">
    <property type="entry name" value="Integrase_recombinase_N"/>
</dbReference>
<gene>
    <name evidence="5" type="ORF">DV20_02420</name>
</gene>
<dbReference type="InterPro" id="IPR050090">
    <property type="entry name" value="Tyrosine_recombinase_XerCD"/>
</dbReference>
<sequence length="452" mass="51663">MARKKRPEGTRAPNGASSVYFSESDGHWHGRVTVGRKDNGKPDRRHTMSKDETKVRNKVREWENERDEGRVRKAGQNWTVESWLTHWLENIVAPPTITENAWDAYEVACRVHLIPGVGAHRLQRSHTGDRLEPDHLEKLYRKMMREGSAAGRVHQVHRTLRTALKEAKKRKIITDNPAELARAPKVEEQDYEPYDVDEIQRILETADRRRNSARWAIALALGLRQGEALGIQWADVNWDRWNRPCKKHGSPFCATCFEHHAPEIGVRRNRLRPKYKHGCSTPCGRKFAGYCPQRVSTRRETAPTKSRAGKRYIGLPKQLALLLVRHQAAQAQERALAADLWEETGYVFTKPTGQPLVPNTDYHHWKELLREAKVGERRLHDARHTAATVLLLLEVPERTVMSIMGWSSTAMAARYQHVTDRIRRGVAGRVDGLLWAPPDDAADDGDQTPEVA</sequence>
<dbReference type="PANTHER" id="PTHR30349:SF91">
    <property type="entry name" value="INTA PROTEIN"/>
    <property type="match status" value="1"/>
</dbReference>
<organism evidence="5 6">
    <name type="scientific">Amycolatopsis rifamycinica</name>
    <dbReference type="NCBI Taxonomy" id="287986"/>
    <lineage>
        <taxon>Bacteria</taxon>
        <taxon>Bacillati</taxon>
        <taxon>Actinomycetota</taxon>
        <taxon>Actinomycetes</taxon>
        <taxon>Pseudonocardiales</taxon>
        <taxon>Pseudonocardiaceae</taxon>
        <taxon>Amycolatopsis</taxon>
    </lineage>
</organism>
<name>A0A066UID7_9PSEU</name>